<evidence type="ECO:0000256" key="1">
    <source>
        <dbReference type="ARBA" id="ARBA00006484"/>
    </source>
</evidence>
<evidence type="ECO:0000259" key="4">
    <source>
        <dbReference type="SMART" id="SM00822"/>
    </source>
</evidence>
<proteinExistence type="inferred from homology"/>
<sequence>MGSLPPSATAESPDVSSMDLFSLQGKNVLITGGSRGIGAAMAVALAQAGASICLAQRDVSNTATADQVRKLGRRVVVLPCDLRDMQQSKLIFDRALEAMDGRIDVLVNCGGLLQRKDSVDVMEEDWDNILDVNLKALFFICQAAGRHMIPRRQGKILNVASLNSFIGGNRVVSYAASKGAVTQVTKALSNEWAKHNIQVNAIAPGSIATDINTDLRSDPQQYAARVARCPAGRWGAPADFAGPAVFLCSAASQYITGEVLVIDGGQMAS</sequence>
<accession>A0AAE8N878</accession>
<dbReference type="InterPro" id="IPR002347">
    <property type="entry name" value="SDR_fam"/>
</dbReference>
<reference evidence="5" key="1">
    <citation type="submission" date="2018-03" db="EMBL/GenBank/DDBJ databases">
        <authorList>
            <person name="Guldener U."/>
        </authorList>
    </citation>
    <scope>NUCLEOTIDE SEQUENCE</scope>
</reference>
<dbReference type="Proteomes" id="UP001187682">
    <property type="component" value="Unassembled WGS sequence"/>
</dbReference>
<dbReference type="EMBL" id="ONZQ02000022">
    <property type="protein sequence ID" value="SPO07629.1"/>
    <property type="molecule type" value="Genomic_DNA"/>
</dbReference>
<dbReference type="SUPFAM" id="SSF51735">
    <property type="entry name" value="NAD(P)-binding Rossmann-fold domains"/>
    <property type="match status" value="1"/>
</dbReference>
<dbReference type="AlphaFoldDB" id="A0AAE8N878"/>
<gene>
    <name evidence="5" type="ORF">DNG_10324</name>
</gene>
<dbReference type="FunFam" id="3.40.50.720:FF:000084">
    <property type="entry name" value="Short-chain dehydrogenase reductase"/>
    <property type="match status" value="1"/>
</dbReference>
<evidence type="ECO:0000256" key="2">
    <source>
        <dbReference type="ARBA" id="ARBA00022857"/>
    </source>
</evidence>
<comment type="caution">
    <text evidence="5">The sequence shown here is derived from an EMBL/GenBank/DDBJ whole genome shotgun (WGS) entry which is preliminary data.</text>
</comment>
<protein>
    <submittedName>
        <fullName evidence="5">Related to 2-deoxy-D-gluconate 3-dehydrogenase</fullName>
    </submittedName>
</protein>
<evidence type="ECO:0000313" key="6">
    <source>
        <dbReference type="Proteomes" id="UP001187682"/>
    </source>
</evidence>
<dbReference type="InterPro" id="IPR020904">
    <property type="entry name" value="Sc_DH/Rdtase_CS"/>
</dbReference>
<dbReference type="SMART" id="SM00822">
    <property type="entry name" value="PKS_KR"/>
    <property type="match status" value="1"/>
</dbReference>
<dbReference type="PANTHER" id="PTHR42760:SF5">
    <property type="entry name" value="2-DEHYDRO-3-DEOXY-D-GLUCONATE 5-DEHYDROGENASE"/>
    <property type="match status" value="1"/>
</dbReference>
<dbReference type="InterPro" id="IPR057326">
    <property type="entry name" value="KR_dom"/>
</dbReference>
<evidence type="ECO:0000256" key="3">
    <source>
        <dbReference type="ARBA" id="ARBA00023002"/>
    </source>
</evidence>
<keyword evidence="6" id="KW-1185">Reference proteome</keyword>
<dbReference type="Gene3D" id="3.40.50.720">
    <property type="entry name" value="NAD(P)-binding Rossmann-like Domain"/>
    <property type="match status" value="1"/>
</dbReference>
<dbReference type="GO" id="GO:0016616">
    <property type="term" value="F:oxidoreductase activity, acting on the CH-OH group of donors, NAD or NADP as acceptor"/>
    <property type="evidence" value="ECO:0007669"/>
    <property type="project" value="UniProtKB-ARBA"/>
</dbReference>
<dbReference type="PROSITE" id="PS00061">
    <property type="entry name" value="ADH_SHORT"/>
    <property type="match status" value="1"/>
</dbReference>
<comment type="similarity">
    <text evidence="1">Belongs to the short-chain dehydrogenases/reductases (SDR) family.</text>
</comment>
<organism evidence="5 6">
    <name type="scientific">Cephalotrichum gorgonifer</name>
    <dbReference type="NCBI Taxonomy" id="2041049"/>
    <lineage>
        <taxon>Eukaryota</taxon>
        <taxon>Fungi</taxon>
        <taxon>Dikarya</taxon>
        <taxon>Ascomycota</taxon>
        <taxon>Pezizomycotina</taxon>
        <taxon>Sordariomycetes</taxon>
        <taxon>Hypocreomycetidae</taxon>
        <taxon>Microascales</taxon>
        <taxon>Microascaceae</taxon>
        <taxon>Cephalotrichum</taxon>
    </lineage>
</organism>
<dbReference type="InterPro" id="IPR036291">
    <property type="entry name" value="NAD(P)-bd_dom_sf"/>
</dbReference>
<feature type="domain" description="Ketoreductase" evidence="4">
    <location>
        <begin position="26"/>
        <end position="240"/>
    </location>
</feature>
<keyword evidence="3" id="KW-0560">Oxidoreductase</keyword>
<name>A0AAE8N878_9PEZI</name>
<dbReference type="PRINTS" id="PR00081">
    <property type="entry name" value="GDHRDH"/>
</dbReference>
<dbReference type="Pfam" id="PF13561">
    <property type="entry name" value="adh_short_C2"/>
    <property type="match status" value="1"/>
</dbReference>
<keyword evidence="2" id="KW-0521">NADP</keyword>
<evidence type="ECO:0000313" key="5">
    <source>
        <dbReference type="EMBL" id="SPO07629.1"/>
    </source>
</evidence>
<dbReference type="PRINTS" id="PR00080">
    <property type="entry name" value="SDRFAMILY"/>
</dbReference>
<dbReference type="PANTHER" id="PTHR42760">
    <property type="entry name" value="SHORT-CHAIN DEHYDROGENASES/REDUCTASES FAMILY MEMBER"/>
    <property type="match status" value="1"/>
</dbReference>